<keyword evidence="2" id="KW-0812">Transmembrane</keyword>
<dbReference type="AlphaFoldDB" id="A0AAD7TEM3"/>
<reference evidence="4" key="1">
    <citation type="submission" date="2022-11" db="EMBL/GenBank/DDBJ databases">
        <title>Genome Sequence of Cubamyces cubensis.</title>
        <authorList>
            <person name="Buettner E."/>
        </authorList>
    </citation>
    <scope>NUCLEOTIDE SEQUENCE</scope>
    <source>
        <strain evidence="4">MPL-01</strain>
    </source>
</reference>
<organism evidence="4 5">
    <name type="scientific">Trametes cubensis</name>
    <dbReference type="NCBI Taxonomy" id="1111947"/>
    <lineage>
        <taxon>Eukaryota</taxon>
        <taxon>Fungi</taxon>
        <taxon>Dikarya</taxon>
        <taxon>Basidiomycota</taxon>
        <taxon>Agaricomycotina</taxon>
        <taxon>Agaricomycetes</taxon>
        <taxon>Polyporales</taxon>
        <taxon>Polyporaceae</taxon>
        <taxon>Trametes</taxon>
    </lineage>
</organism>
<feature type="compositionally biased region" description="Low complexity" evidence="1">
    <location>
        <begin position="207"/>
        <end position="216"/>
    </location>
</feature>
<keyword evidence="5" id="KW-1185">Reference proteome</keyword>
<comment type="caution">
    <text evidence="4">The sequence shown here is derived from an EMBL/GenBank/DDBJ whole genome shotgun (WGS) entry which is preliminary data.</text>
</comment>
<dbReference type="InterPro" id="IPR018571">
    <property type="entry name" value="Membrane_anchor_Opy2_N"/>
</dbReference>
<keyword evidence="2" id="KW-0472">Membrane</keyword>
<evidence type="ECO:0000256" key="2">
    <source>
        <dbReference type="SAM" id="Phobius"/>
    </source>
</evidence>
<evidence type="ECO:0000259" key="3">
    <source>
        <dbReference type="Pfam" id="PF09463"/>
    </source>
</evidence>
<accession>A0AAD7TEM3</accession>
<evidence type="ECO:0000313" key="4">
    <source>
        <dbReference type="EMBL" id="KAJ8453980.1"/>
    </source>
</evidence>
<feature type="region of interest" description="Disordered" evidence="1">
    <location>
        <begin position="173"/>
        <end position="261"/>
    </location>
</feature>
<gene>
    <name evidence="4" type="ORF">ONZ51_g13294</name>
</gene>
<protein>
    <recommendedName>
        <fullName evidence="3">Membrane anchor Opy2 N-terminal domain-containing protein</fullName>
    </recommendedName>
</protein>
<name>A0AAD7TEM3_9APHY</name>
<feature type="domain" description="Membrane anchor Opy2 N-terminal" evidence="3">
    <location>
        <begin position="23"/>
        <end position="56"/>
    </location>
</feature>
<keyword evidence="2" id="KW-1133">Transmembrane helix</keyword>
<feature type="transmembrane region" description="Helical" evidence="2">
    <location>
        <begin position="80"/>
        <end position="101"/>
    </location>
</feature>
<dbReference type="EMBL" id="JAPEVG010001093">
    <property type="protein sequence ID" value="KAJ8453980.1"/>
    <property type="molecule type" value="Genomic_DNA"/>
</dbReference>
<feature type="compositionally biased region" description="Low complexity" evidence="1">
    <location>
        <begin position="231"/>
        <end position="252"/>
    </location>
</feature>
<evidence type="ECO:0000313" key="5">
    <source>
        <dbReference type="Proteomes" id="UP001215151"/>
    </source>
</evidence>
<dbReference type="Proteomes" id="UP001215151">
    <property type="component" value="Unassembled WGS sequence"/>
</dbReference>
<feature type="compositionally biased region" description="Low complexity" evidence="1">
    <location>
        <begin position="176"/>
        <end position="195"/>
    </location>
</feature>
<sequence length="295" mass="30906">MPGSSAARLLARQTSSATGPDGCALCSDAEPSCNCAWNQHCIVISRDCDTCSSTQCIDDDQSLTGAESTSGKGSVSTGTVAAAIIVPILALIAVASVFFWLRRRRLRLQQHSIASAAQTPKAGSDLLNRANNLTFQAPICAVQYVEKPSTPPPVHQSFPIAVYDEPRRSAQETVYRARAAASAPSLRSTSSTAPLPIKPPSHKTTASISQNSSASSVVLHPLPLPSRRVPPKATGSTSTSTKTAPSAYTTTSDSSSMRKRASLDTLALTSDLSKYPLGFDSANVPALPPTPVSQR</sequence>
<dbReference type="Pfam" id="PF09463">
    <property type="entry name" value="Opy2"/>
    <property type="match status" value="1"/>
</dbReference>
<evidence type="ECO:0000256" key="1">
    <source>
        <dbReference type="SAM" id="MobiDB-lite"/>
    </source>
</evidence>
<proteinExistence type="predicted"/>